<dbReference type="HOGENOM" id="CLU_602772_0_0_1"/>
<dbReference type="AlphaFoldDB" id="B0CYV2"/>
<evidence type="ECO:0000256" key="1">
    <source>
        <dbReference type="SAM" id="MobiDB-lite"/>
    </source>
</evidence>
<dbReference type="InParanoid" id="B0CYV2"/>
<organism evidence="3">
    <name type="scientific">Laccaria bicolor (strain S238N-H82 / ATCC MYA-4686)</name>
    <name type="common">Bicoloured deceiver</name>
    <name type="synonym">Laccaria laccata var. bicolor</name>
    <dbReference type="NCBI Taxonomy" id="486041"/>
    <lineage>
        <taxon>Eukaryota</taxon>
        <taxon>Fungi</taxon>
        <taxon>Dikarya</taxon>
        <taxon>Basidiomycota</taxon>
        <taxon>Agaricomycotina</taxon>
        <taxon>Agaricomycetes</taxon>
        <taxon>Agaricomycetidae</taxon>
        <taxon>Agaricales</taxon>
        <taxon>Agaricineae</taxon>
        <taxon>Hydnangiaceae</taxon>
        <taxon>Laccaria</taxon>
    </lineage>
</organism>
<gene>
    <name evidence="2" type="ORF">LACBIDRAFT_323813</name>
</gene>
<reference evidence="2 3" key="1">
    <citation type="journal article" date="2008" name="Nature">
        <title>The genome of Laccaria bicolor provides insights into mycorrhizal symbiosis.</title>
        <authorList>
            <person name="Martin F."/>
            <person name="Aerts A."/>
            <person name="Ahren D."/>
            <person name="Brun A."/>
            <person name="Danchin E.G.J."/>
            <person name="Duchaussoy F."/>
            <person name="Gibon J."/>
            <person name="Kohler A."/>
            <person name="Lindquist E."/>
            <person name="Pereda V."/>
            <person name="Salamov A."/>
            <person name="Shapiro H.J."/>
            <person name="Wuyts J."/>
            <person name="Blaudez D."/>
            <person name="Buee M."/>
            <person name="Brokstein P."/>
            <person name="Canbaeck B."/>
            <person name="Cohen D."/>
            <person name="Courty P.E."/>
            <person name="Coutinho P.M."/>
            <person name="Delaruelle C."/>
            <person name="Detter J.C."/>
            <person name="Deveau A."/>
            <person name="DiFazio S."/>
            <person name="Duplessis S."/>
            <person name="Fraissinet-Tachet L."/>
            <person name="Lucic E."/>
            <person name="Frey-Klett P."/>
            <person name="Fourrey C."/>
            <person name="Feussner I."/>
            <person name="Gay G."/>
            <person name="Grimwood J."/>
            <person name="Hoegger P.J."/>
            <person name="Jain P."/>
            <person name="Kilaru S."/>
            <person name="Labbe J."/>
            <person name="Lin Y.C."/>
            <person name="Legue V."/>
            <person name="Le Tacon F."/>
            <person name="Marmeisse R."/>
            <person name="Melayah D."/>
            <person name="Montanini B."/>
            <person name="Muratet M."/>
            <person name="Nehls U."/>
            <person name="Niculita-Hirzel H."/>
            <person name="Oudot-Le Secq M.P."/>
            <person name="Peter M."/>
            <person name="Quesneville H."/>
            <person name="Rajashekar B."/>
            <person name="Reich M."/>
            <person name="Rouhier N."/>
            <person name="Schmutz J."/>
            <person name="Yin T."/>
            <person name="Chalot M."/>
            <person name="Henrissat B."/>
            <person name="Kuees U."/>
            <person name="Lucas S."/>
            <person name="Van de Peer Y."/>
            <person name="Podila G.K."/>
            <person name="Polle A."/>
            <person name="Pukkila P.J."/>
            <person name="Richardson P.M."/>
            <person name="Rouze P."/>
            <person name="Sanders I.R."/>
            <person name="Stajich J.E."/>
            <person name="Tunlid A."/>
            <person name="Tuskan G."/>
            <person name="Grigoriev I.V."/>
        </authorList>
    </citation>
    <scope>NUCLEOTIDE SEQUENCE [LARGE SCALE GENOMIC DNA]</scope>
    <source>
        <strain evidence="3">S238N-H82 / ATCC MYA-4686</strain>
    </source>
</reference>
<dbReference type="RefSeq" id="XP_001877214.1">
    <property type="nucleotide sequence ID" value="XM_001877179.1"/>
</dbReference>
<proteinExistence type="predicted"/>
<dbReference type="Proteomes" id="UP000001194">
    <property type="component" value="Unassembled WGS sequence"/>
</dbReference>
<evidence type="ECO:0000313" key="3">
    <source>
        <dbReference type="Proteomes" id="UP000001194"/>
    </source>
</evidence>
<dbReference type="GeneID" id="6072376"/>
<evidence type="ECO:0000313" key="2">
    <source>
        <dbReference type="EMBL" id="EDR12950.1"/>
    </source>
</evidence>
<name>B0CYV2_LACBS</name>
<dbReference type="KEGG" id="lbc:LACBIDRAFT_323813"/>
<sequence>MHSIGRLHSFSSEADGDPIKVKMTPRVAVRDKTPHRFQVVPLREISQRPIDGVNALALPNLRQNQNRLLGKVGSSTTSSSSRLTPSPPLVGNVSFQFPAHSSIESLRIPPLMEIRSLKASSSKRICNDTSSLARQPLTELDQNVEPPDLSELHLEDATSKRKRPQSHFSSLKSFPNQAALLLPSTSLSTSSLSLQAVEHRRQDVHTKSSSSISINQKASPRSHLEGRTPRPVRKQTMTLSENLYDGRPEYVSEGNTKPTIKHLETACRPSSKRNAIYNQPLYTNFLSQTDIPKLVEDSHKGVSDATTDFAALDGRQENTCLQPPPVYGERLHERSSDVGEEDPENVDTTISPSASHQENTLLKSLLPKLLPTQPLRCSRTHSVRVKPFSEGKVVYSNIVLELMSDIDKELEGWRNLLQH</sequence>
<keyword evidence="3" id="KW-1185">Reference proteome</keyword>
<dbReference type="EMBL" id="DS547094">
    <property type="protein sequence ID" value="EDR12950.1"/>
    <property type="molecule type" value="Genomic_DNA"/>
</dbReference>
<feature type="region of interest" description="Disordered" evidence="1">
    <location>
        <begin position="332"/>
        <end position="356"/>
    </location>
</feature>
<accession>B0CYV2</accession>
<feature type="region of interest" description="Disordered" evidence="1">
    <location>
        <begin position="198"/>
        <end position="257"/>
    </location>
</feature>
<dbReference type="OrthoDB" id="2984700at2759"/>
<protein>
    <submittedName>
        <fullName evidence="2">Predicted protein</fullName>
    </submittedName>
</protein>
<feature type="compositionally biased region" description="Polar residues" evidence="1">
    <location>
        <begin position="346"/>
        <end position="356"/>
    </location>
</feature>
<feature type="region of interest" description="Disordered" evidence="1">
    <location>
        <begin position="125"/>
        <end position="149"/>
    </location>
</feature>